<proteinExistence type="predicted"/>
<accession>A0A371EH93</accession>
<dbReference type="Proteomes" id="UP000257109">
    <property type="component" value="Unassembled WGS sequence"/>
</dbReference>
<protein>
    <submittedName>
        <fullName evidence="2">Uncharacterized protein</fullName>
    </submittedName>
</protein>
<evidence type="ECO:0000313" key="2">
    <source>
        <dbReference type="EMBL" id="RDX65401.1"/>
    </source>
</evidence>
<dbReference type="EMBL" id="QJKJ01013925">
    <property type="protein sequence ID" value="RDX65401.1"/>
    <property type="molecule type" value="Genomic_DNA"/>
</dbReference>
<gene>
    <name evidence="2" type="ORF">CR513_55945</name>
</gene>
<evidence type="ECO:0000256" key="1">
    <source>
        <dbReference type="SAM" id="MobiDB-lite"/>
    </source>
</evidence>
<feature type="non-terminal residue" evidence="2">
    <location>
        <position position="1"/>
    </location>
</feature>
<name>A0A371EH93_MUCPR</name>
<comment type="caution">
    <text evidence="2">The sequence shown here is derived from an EMBL/GenBank/DDBJ whole genome shotgun (WGS) entry which is preliminary data.</text>
</comment>
<feature type="compositionally biased region" description="Polar residues" evidence="1">
    <location>
        <begin position="69"/>
        <end position="87"/>
    </location>
</feature>
<reference evidence="2" key="1">
    <citation type="submission" date="2018-05" db="EMBL/GenBank/DDBJ databases">
        <title>Draft genome of Mucuna pruriens seed.</title>
        <authorList>
            <person name="Nnadi N.E."/>
            <person name="Vos R."/>
            <person name="Hasami M.H."/>
            <person name="Devisetty U.K."/>
            <person name="Aguiy J.C."/>
        </authorList>
    </citation>
    <scope>NUCLEOTIDE SEQUENCE [LARGE SCALE GENOMIC DNA]</scope>
    <source>
        <strain evidence="2">JCA_2017</strain>
    </source>
</reference>
<dbReference type="AlphaFoldDB" id="A0A371EH93"/>
<keyword evidence="3" id="KW-1185">Reference proteome</keyword>
<feature type="region of interest" description="Disordered" evidence="1">
    <location>
        <begin position="67"/>
        <end position="95"/>
    </location>
</feature>
<organism evidence="2 3">
    <name type="scientific">Mucuna pruriens</name>
    <name type="common">Velvet bean</name>
    <name type="synonym">Dolichos pruriens</name>
    <dbReference type="NCBI Taxonomy" id="157652"/>
    <lineage>
        <taxon>Eukaryota</taxon>
        <taxon>Viridiplantae</taxon>
        <taxon>Streptophyta</taxon>
        <taxon>Embryophyta</taxon>
        <taxon>Tracheophyta</taxon>
        <taxon>Spermatophyta</taxon>
        <taxon>Magnoliopsida</taxon>
        <taxon>eudicotyledons</taxon>
        <taxon>Gunneridae</taxon>
        <taxon>Pentapetalae</taxon>
        <taxon>rosids</taxon>
        <taxon>fabids</taxon>
        <taxon>Fabales</taxon>
        <taxon>Fabaceae</taxon>
        <taxon>Papilionoideae</taxon>
        <taxon>50 kb inversion clade</taxon>
        <taxon>NPAAA clade</taxon>
        <taxon>indigoferoid/millettioid clade</taxon>
        <taxon>Phaseoleae</taxon>
        <taxon>Mucuna</taxon>
    </lineage>
</organism>
<sequence length="95" mass="11274">MKILTRKIKVKWWRKFNTEIISKIKISEWLRNNKFRKESLFLLEKQRLMAELAASTTAEEFYSKARSLQGGSSKYDSDEGSSQSNPYLRNEDMFD</sequence>
<evidence type="ECO:0000313" key="3">
    <source>
        <dbReference type="Proteomes" id="UP000257109"/>
    </source>
</evidence>
<dbReference type="OrthoDB" id="1735266at2759"/>